<dbReference type="Gene3D" id="3.30.420.10">
    <property type="entry name" value="Ribonuclease H-like superfamily/Ribonuclease H"/>
    <property type="match status" value="1"/>
</dbReference>
<dbReference type="PANTHER" id="PTHR38462">
    <property type="entry name" value="EXONUCLEASE-LIKE PROTEIN"/>
    <property type="match status" value="1"/>
</dbReference>
<dbReference type="InterPro" id="IPR012337">
    <property type="entry name" value="RNaseH-like_sf"/>
</dbReference>
<evidence type="ECO:0000259" key="1">
    <source>
        <dbReference type="Pfam" id="PF13482"/>
    </source>
</evidence>
<organism evidence="2">
    <name type="scientific">candidate division WOR-3 bacterium</name>
    <dbReference type="NCBI Taxonomy" id="2052148"/>
    <lineage>
        <taxon>Bacteria</taxon>
        <taxon>Bacteria division WOR-3</taxon>
    </lineage>
</organism>
<comment type="caution">
    <text evidence="2">The sequence shown here is derived from an EMBL/GenBank/DDBJ whole genome shotgun (WGS) entry which is preliminary data.</text>
</comment>
<reference evidence="2" key="1">
    <citation type="journal article" date="2020" name="mSystems">
        <title>Genome- and Community-Level Interaction Insights into Carbon Utilization and Element Cycling Functions of Hydrothermarchaeota in Hydrothermal Sediment.</title>
        <authorList>
            <person name="Zhou Z."/>
            <person name="Liu Y."/>
            <person name="Xu W."/>
            <person name="Pan J."/>
            <person name="Luo Z.H."/>
            <person name="Li M."/>
        </authorList>
    </citation>
    <scope>NUCLEOTIDE SEQUENCE [LARGE SCALE GENOMIC DNA]</scope>
    <source>
        <strain evidence="2">SpSt-488</strain>
    </source>
</reference>
<accession>A0A7C4CAE4</accession>
<evidence type="ECO:0000313" key="2">
    <source>
        <dbReference type="EMBL" id="HGK27792.1"/>
    </source>
</evidence>
<dbReference type="GO" id="GO:0003676">
    <property type="term" value="F:nucleic acid binding"/>
    <property type="evidence" value="ECO:0007669"/>
    <property type="project" value="InterPro"/>
</dbReference>
<dbReference type="SUPFAM" id="SSF53098">
    <property type="entry name" value="Ribonuclease H-like"/>
    <property type="match status" value="1"/>
</dbReference>
<feature type="domain" description="YprB ribonuclease H-like" evidence="1">
    <location>
        <begin position="158"/>
        <end position="325"/>
    </location>
</feature>
<dbReference type="EMBL" id="DSUT01000043">
    <property type="protein sequence ID" value="HGK27792.1"/>
    <property type="molecule type" value="Genomic_DNA"/>
</dbReference>
<dbReference type="AlphaFoldDB" id="A0A7C4CAE4"/>
<dbReference type="InterPro" id="IPR036397">
    <property type="entry name" value="RNaseH_sf"/>
</dbReference>
<dbReference type="InterPro" id="IPR038720">
    <property type="entry name" value="YprB_RNase_H-like_dom"/>
</dbReference>
<sequence length="337" mass="38435">MRSFDPDAADFDNCQADSARLQRWQREIVRRYEGRRLEEVLPGSELAGEYGRCWRLSYDFRGALRRWGREAAQEDLLRSTQLVRGIRRRTQERLARSGISSLADLETHPRFGPESRRIRSLLESGSTVELAEVLGTRVPRSDPLVLRLCGMHDDAEFLFLDLETMGLFAGQPIVVAGLARPGPDNTISVQQLVCRDLDDELQLVAELNRQLRDCRVLVTFNGKAFDIPQIQARSAYYGIRFGFSGLHFDLLHFCRRAWRAEIGACDLTSIERTVLGQCRDEDLPGELVPLFFHQFLATGNAGFLKPIVDHNRQDVFSLVNVLTELVYHWNGQRESAT</sequence>
<name>A0A7C4CAE4_UNCW3</name>
<gene>
    <name evidence="2" type="ORF">ENS41_02425</name>
</gene>
<dbReference type="PANTHER" id="PTHR38462:SF1">
    <property type="entry name" value="YPRB RIBONUCLEASE H-LIKE DOMAIN-CONTAINING PROTEIN"/>
    <property type="match status" value="1"/>
</dbReference>
<proteinExistence type="predicted"/>
<dbReference type="Pfam" id="PF13482">
    <property type="entry name" value="RNase_H_2"/>
    <property type="match status" value="1"/>
</dbReference>
<protein>
    <recommendedName>
        <fullName evidence="1">YprB ribonuclease H-like domain-containing protein</fullName>
    </recommendedName>
</protein>